<feature type="transmembrane region" description="Helical" evidence="1">
    <location>
        <begin position="12"/>
        <end position="33"/>
    </location>
</feature>
<dbReference type="Proteomes" id="UP000022910">
    <property type="component" value="Unassembled WGS sequence"/>
</dbReference>
<sequence>MSTGRYSKTILPLLIIGGTTAIISGGIAILYSVQRNLIYTPNYPEGSRKHVPKPSEYGIPYTPVILTTQDNVKIRIYVCKRHTDDEASSRPTVLVFHGNGGNMGHRLPIAERFFKDFKCNVVMVSYRGYGRSEGTPTENGLCLDAKAVLEYIRQDEILRYTKLIVYGQALGGAVAIDLIAKNEAKIDILILENTFLNIPKILPKIFPNFNFLCSEIWPSEQNIKKIKTIPILFLSGKKDEIIPQYHMKTLFELARTSSGKEWIEFSDGSHLDTVLQPNYFQYVGQFLQKHIIGWKVW</sequence>
<accession>A0A015LIL1</accession>
<comment type="caution">
    <text evidence="3">The sequence shown here is derived from an EMBL/GenBank/DDBJ whole genome shotgun (WGS) entry which is preliminary data.</text>
</comment>
<proteinExistence type="predicted"/>
<organism evidence="3 4">
    <name type="scientific">Rhizophagus irregularis (strain DAOM 197198w)</name>
    <name type="common">Glomus intraradices</name>
    <dbReference type="NCBI Taxonomy" id="1432141"/>
    <lineage>
        <taxon>Eukaryota</taxon>
        <taxon>Fungi</taxon>
        <taxon>Fungi incertae sedis</taxon>
        <taxon>Mucoromycota</taxon>
        <taxon>Glomeromycotina</taxon>
        <taxon>Glomeromycetes</taxon>
        <taxon>Glomerales</taxon>
        <taxon>Glomeraceae</taxon>
        <taxon>Rhizophagus</taxon>
    </lineage>
</organism>
<dbReference type="OrthoDB" id="10249433at2759"/>
<dbReference type="SUPFAM" id="SSF53474">
    <property type="entry name" value="alpha/beta-Hydrolases"/>
    <property type="match status" value="1"/>
</dbReference>
<dbReference type="HOGENOM" id="CLU_029375_2_0_1"/>
<dbReference type="Gene3D" id="3.40.50.1820">
    <property type="entry name" value="alpha/beta hydrolase"/>
    <property type="match status" value="1"/>
</dbReference>
<evidence type="ECO:0000313" key="3">
    <source>
        <dbReference type="EMBL" id="EXX72521.1"/>
    </source>
</evidence>
<evidence type="ECO:0000256" key="1">
    <source>
        <dbReference type="SAM" id="Phobius"/>
    </source>
</evidence>
<keyword evidence="1" id="KW-0812">Transmembrane</keyword>
<dbReference type="InterPro" id="IPR022742">
    <property type="entry name" value="Hydrolase_4"/>
</dbReference>
<dbReference type="GO" id="GO:0016020">
    <property type="term" value="C:membrane"/>
    <property type="evidence" value="ECO:0007669"/>
    <property type="project" value="TreeGrafter"/>
</dbReference>
<name>A0A015LIL1_RHIIW</name>
<evidence type="ECO:0000259" key="2">
    <source>
        <dbReference type="Pfam" id="PF12146"/>
    </source>
</evidence>
<keyword evidence="4" id="KW-1185">Reference proteome</keyword>
<dbReference type="OMA" id="ANHHENS"/>
<keyword evidence="1" id="KW-1133">Transmembrane helix</keyword>
<dbReference type="PANTHER" id="PTHR12277:SF81">
    <property type="entry name" value="PROTEIN ABHD13"/>
    <property type="match status" value="1"/>
</dbReference>
<dbReference type="PANTHER" id="PTHR12277">
    <property type="entry name" value="ALPHA/BETA HYDROLASE DOMAIN-CONTAINING PROTEIN"/>
    <property type="match status" value="1"/>
</dbReference>
<protein>
    <recommendedName>
        <fullName evidence="2">Serine aminopeptidase S33 domain-containing protein</fullName>
    </recommendedName>
</protein>
<dbReference type="GO" id="GO:0008474">
    <property type="term" value="F:palmitoyl-(protein) hydrolase activity"/>
    <property type="evidence" value="ECO:0007669"/>
    <property type="project" value="TreeGrafter"/>
</dbReference>
<dbReference type="EMBL" id="JEMT01015272">
    <property type="protein sequence ID" value="EXX72521.1"/>
    <property type="molecule type" value="Genomic_DNA"/>
</dbReference>
<dbReference type="AlphaFoldDB" id="A0A015LIL1"/>
<evidence type="ECO:0000313" key="4">
    <source>
        <dbReference type="Proteomes" id="UP000022910"/>
    </source>
</evidence>
<feature type="domain" description="Serine aminopeptidase S33" evidence="2">
    <location>
        <begin position="89"/>
        <end position="219"/>
    </location>
</feature>
<keyword evidence="1" id="KW-0472">Membrane</keyword>
<dbReference type="SMR" id="A0A015LIL1"/>
<gene>
    <name evidence="3" type="ORF">RirG_068540</name>
</gene>
<reference evidence="3 4" key="1">
    <citation type="submission" date="2014-02" db="EMBL/GenBank/DDBJ databases">
        <title>Single nucleus genome sequencing reveals high similarity among nuclei of an endomycorrhizal fungus.</title>
        <authorList>
            <person name="Lin K."/>
            <person name="Geurts R."/>
            <person name="Zhang Z."/>
            <person name="Limpens E."/>
            <person name="Saunders D.G."/>
            <person name="Mu D."/>
            <person name="Pang E."/>
            <person name="Cao H."/>
            <person name="Cha H."/>
            <person name="Lin T."/>
            <person name="Zhou Q."/>
            <person name="Shang Y."/>
            <person name="Li Y."/>
            <person name="Ivanov S."/>
            <person name="Sharma T."/>
            <person name="Velzen R.V."/>
            <person name="Ruijter N.D."/>
            <person name="Aanen D.K."/>
            <person name="Win J."/>
            <person name="Kamoun S."/>
            <person name="Bisseling T."/>
            <person name="Huang S."/>
        </authorList>
    </citation>
    <scope>NUCLEOTIDE SEQUENCE [LARGE SCALE GENOMIC DNA]</scope>
    <source>
        <strain evidence="4">DAOM197198w</strain>
    </source>
</reference>
<dbReference type="InterPro" id="IPR029058">
    <property type="entry name" value="AB_hydrolase_fold"/>
</dbReference>
<dbReference type="STRING" id="1432141.A0A015LIL1"/>
<dbReference type="Pfam" id="PF12146">
    <property type="entry name" value="Hydrolase_4"/>
    <property type="match status" value="1"/>
</dbReference>